<dbReference type="EMBL" id="KQ979999">
    <property type="protein sequence ID" value="KYN18278.1"/>
    <property type="molecule type" value="Genomic_DNA"/>
</dbReference>
<dbReference type="AlphaFoldDB" id="A0A195DZH7"/>
<name>A0A195DZH7_9HYME</name>
<protein>
    <submittedName>
        <fullName evidence="1">Uncharacterized protein</fullName>
    </submittedName>
</protein>
<dbReference type="Proteomes" id="UP000078492">
    <property type="component" value="Unassembled WGS sequence"/>
</dbReference>
<gene>
    <name evidence="1" type="ORF">ALC57_09385</name>
</gene>
<evidence type="ECO:0000313" key="1">
    <source>
        <dbReference type="EMBL" id="KYN18278.1"/>
    </source>
</evidence>
<evidence type="ECO:0000313" key="2">
    <source>
        <dbReference type="Proteomes" id="UP000078492"/>
    </source>
</evidence>
<sequence length="326" mass="36467">MTSVAAQSEQISAGGSEQGLALLCGRRTPPLHSTSQRLGTSLLNAQKSSRGRGKRLACAEKLRAITKREPTTIRVVTDDLVENNRDVRPLMCYVTGEKIRLFRFVTKANPRYLPFDTVRISEKHHVERERDAFVNKLDYSDVIRSERLMTSSLVCMGRHAMPCRILLNSSAAAKSDGDSAHPIARNFEIGLPSLCNVTNNDGLSLIQKRFPAGLAQFFIGYSIMDVWMMFETIKKIPTSLRASGKTTSIRKRSCKGPCAIIEEDNYIVCFIQVEDDRWQSRGATVAQSRFRGMSLMRLLIQSRGCGGVGLRQATRSNEDEDEDEEE</sequence>
<keyword evidence="2" id="KW-1185">Reference proteome</keyword>
<reference evidence="1 2" key="1">
    <citation type="submission" date="2015-09" db="EMBL/GenBank/DDBJ databases">
        <title>Trachymyrmex cornetzi WGS genome.</title>
        <authorList>
            <person name="Nygaard S."/>
            <person name="Hu H."/>
            <person name="Boomsma J."/>
            <person name="Zhang G."/>
        </authorList>
    </citation>
    <scope>NUCLEOTIDE SEQUENCE [LARGE SCALE GENOMIC DNA]</scope>
    <source>
        <strain evidence="1">Tcor2-1</strain>
        <tissue evidence="1">Whole body</tissue>
    </source>
</reference>
<accession>A0A195DZH7</accession>
<proteinExistence type="predicted"/>
<organism evidence="1 2">
    <name type="scientific">Trachymyrmex cornetzi</name>
    <dbReference type="NCBI Taxonomy" id="471704"/>
    <lineage>
        <taxon>Eukaryota</taxon>
        <taxon>Metazoa</taxon>
        <taxon>Ecdysozoa</taxon>
        <taxon>Arthropoda</taxon>
        <taxon>Hexapoda</taxon>
        <taxon>Insecta</taxon>
        <taxon>Pterygota</taxon>
        <taxon>Neoptera</taxon>
        <taxon>Endopterygota</taxon>
        <taxon>Hymenoptera</taxon>
        <taxon>Apocrita</taxon>
        <taxon>Aculeata</taxon>
        <taxon>Formicoidea</taxon>
        <taxon>Formicidae</taxon>
        <taxon>Myrmicinae</taxon>
        <taxon>Trachymyrmex</taxon>
    </lineage>
</organism>